<keyword evidence="2" id="KW-1185">Reference proteome</keyword>
<organism evidence="1 2">
    <name type="scientific">Acaulospora colombiana</name>
    <dbReference type="NCBI Taxonomy" id="27376"/>
    <lineage>
        <taxon>Eukaryota</taxon>
        <taxon>Fungi</taxon>
        <taxon>Fungi incertae sedis</taxon>
        <taxon>Mucoromycota</taxon>
        <taxon>Glomeromycotina</taxon>
        <taxon>Glomeromycetes</taxon>
        <taxon>Diversisporales</taxon>
        <taxon>Acaulosporaceae</taxon>
        <taxon>Acaulospora</taxon>
    </lineage>
</organism>
<protein>
    <submittedName>
        <fullName evidence="1">2472_t:CDS:1</fullName>
    </submittedName>
</protein>
<evidence type="ECO:0000313" key="2">
    <source>
        <dbReference type="Proteomes" id="UP000789525"/>
    </source>
</evidence>
<dbReference type="Proteomes" id="UP000789525">
    <property type="component" value="Unassembled WGS sequence"/>
</dbReference>
<evidence type="ECO:0000313" key="1">
    <source>
        <dbReference type="EMBL" id="CAG8736961.1"/>
    </source>
</evidence>
<comment type="caution">
    <text evidence="1">The sequence shown here is derived from an EMBL/GenBank/DDBJ whole genome shotgun (WGS) entry which is preliminary data.</text>
</comment>
<feature type="non-terminal residue" evidence="1">
    <location>
        <position position="40"/>
    </location>
</feature>
<proteinExistence type="predicted"/>
<reference evidence="1" key="1">
    <citation type="submission" date="2021-06" db="EMBL/GenBank/DDBJ databases">
        <authorList>
            <person name="Kallberg Y."/>
            <person name="Tangrot J."/>
            <person name="Rosling A."/>
        </authorList>
    </citation>
    <scope>NUCLEOTIDE SEQUENCE</scope>
    <source>
        <strain evidence="1">CL356</strain>
    </source>
</reference>
<name>A0ACA9Q819_9GLOM</name>
<sequence>MAYYAAPPAYSAYPAQSQKYSILGAVATWTRAHVTVLGRP</sequence>
<accession>A0ACA9Q819</accession>
<dbReference type="EMBL" id="CAJVPT010045842">
    <property type="protein sequence ID" value="CAG8736961.1"/>
    <property type="molecule type" value="Genomic_DNA"/>
</dbReference>
<gene>
    <name evidence="1" type="ORF">ACOLOM_LOCUS11957</name>
</gene>